<keyword evidence="3" id="KW-0547">Nucleotide-binding</keyword>
<proteinExistence type="predicted"/>
<keyword evidence="3" id="KW-0067">ATP-binding</keyword>
<dbReference type="PANTHER" id="PTHR35526:SF3">
    <property type="entry name" value="ANTI-SIGMA-F FACTOR RSBW"/>
    <property type="match status" value="1"/>
</dbReference>
<keyword evidence="1" id="KW-0723">Serine/threonine-protein kinase</keyword>
<dbReference type="InterPro" id="IPR050267">
    <property type="entry name" value="Anti-sigma-factor_SerPK"/>
</dbReference>
<accession>A0A4P6HNG9</accession>
<dbReference type="Proteomes" id="UP000293296">
    <property type="component" value="Chromosome"/>
</dbReference>
<dbReference type="OrthoDB" id="163538at2"/>
<reference evidence="3 4" key="1">
    <citation type="submission" date="2018-02" db="EMBL/GenBank/DDBJ databases">
        <title>Genome sequence of Desulfovibrio carbinolicus DSM 3852.</title>
        <authorList>
            <person name="Wilbanks E."/>
            <person name="Skennerton C.T."/>
            <person name="Orphan V.J."/>
        </authorList>
    </citation>
    <scope>NUCLEOTIDE SEQUENCE [LARGE SCALE GENOMIC DNA]</scope>
    <source>
        <strain evidence="3 4">DSM 3852</strain>
    </source>
</reference>
<gene>
    <name evidence="3" type="ORF">C3Y92_14225</name>
</gene>
<protein>
    <submittedName>
        <fullName evidence="3">ATP-binding protein</fullName>
    </submittedName>
</protein>
<dbReference type="InterPro" id="IPR036890">
    <property type="entry name" value="HATPase_C_sf"/>
</dbReference>
<dbReference type="KEGG" id="dcb:C3Y92_14225"/>
<keyword evidence="4" id="KW-1185">Reference proteome</keyword>
<dbReference type="Pfam" id="PF13581">
    <property type="entry name" value="HATPase_c_2"/>
    <property type="match status" value="1"/>
</dbReference>
<dbReference type="GO" id="GO:0004674">
    <property type="term" value="F:protein serine/threonine kinase activity"/>
    <property type="evidence" value="ECO:0007669"/>
    <property type="project" value="UniProtKB-KW"/>
</dbReference>
<name>A0A4P6HNG9_9BACT</name>
<dbReference type="CDD" id="cd16936">
    <property type="entry name" value="HATPase_RsbW-like"/>
    <property type="match status" value="1"/>
</dbReference>
<dbReference type="PANTHER" id="PTHR35526">
    <property type="entry name" value="ANTI-SIGMA-F FACTOR RSBW-RELATED"/>
    <property type="match status" value="1"/>
</dbReference>
<evidence type="ECO:0000259" key="2">
    <source>
        <dbReference type="Pfam" id="PF13581"/>
    </source>
</evidence>
<dbReference type="EMBL" id="CP026538">
    <property type="protein sequence ID" value="QAZ68316.1"/>
    <property type="molecule type" value="Genomic_DNA"/>
</dbReference>
<evidence type="ECO:0000313" key="3">
    <source>
        <dbReference type="EMBL" id="QAZ68316.1"/>
    </source>
</evidence>
<keyword evidence="1" id="KW-0808">Transferase</keyword>
<dbReference type="AlphaFoldDB" id="A0A4P6HNG9"/>
<dbReference type="GO" id="GO:0005524">
    <property type="term" value="F:ATP binding"/>
    <property type="evidence" value="ECO:0007669"/>
    <property type="project" value="UniProtKB-KW"/>
</dbReference>
<dbReference type="SUPFAM" id="SSF55874">
    <property type="entry name" value="ATPase domain of HSP90 chaperone/DNA topoisomerase II/histidine kinase"/>
    <property type="match status" value="1"/>
</dbReference>
<keyword evidence="1" id="KW-0418">Kinase</keyword>
<dbReference type="Gene3D" id="3.30.565.10">
    <property type="entry name" value="Histidine kinase-like ATPase, C-terminal domain"/>
    <property type="match status" value="1"/>
</dbReference>
<dbReference type="RefSeq" id="WP_129353694.1">
    <property type="nucleotide sequence ID" value="NZ_CP026538.1"/>
</dbReference>
<organism evidence="3 4">
    <name type="scientific">Solidesulfovibrio carbinolicus</name>
    <dbReference type="NCBI Taxonomy" id="296842"/>
    <lineage>
        <taxon>Bacteria</taxon>
        <taxon>Pseudomonadati</taxon>
        <taxon>Thermodesulfobacteriota</taxon>
        <taxon>Desulfovibrionia</taxon>
        <taxon>Desulfovibrionales</taxon>
        <taxon>Desulfovibrionaceae</taxon>
        <taxon>Solidesulfovibrio</taxon>
    </lineage>
</organism>
<dbReference type="InterPro" id="IPR003594">
    <property type="entry name" value="HATPase_dom"/>
</dbReference>
<feature type="domain" description="Histidine kinase/HSP90-like ATPase" evidence="2">
    <location>
        <begin position="16"/>
        <end position="131"/>
    </location>
</feature>
<sequence length="142" mass="15833">MERAVTRKVFRTESHPGDSRRLAKDVVDYLAAFLVDGDVLHDLDIILTEACANVCRHAYGGQPGPLEVRLAVSPGSWIELEIVDWGKGFGDDVRFENPGPDAEGGRGLYIMRMLANDCQVRRQNGENVVFIHKDIGAPRWKT</sequence>
<evidence type="ECO:0000313" key="4">
    <source>
        <dbReference type="Proteomes" id="UP000293296"/>
    </source>
</evidence>
<evidence type="ECO:0000256" key="1">
    <source>
        <dbReference type="ARBA" id="ARBA00022527"/>
    </source>
</evidence>